<reference evidence="1" key="2">
    <citation type="journal article" date="2020" name="Nat. Commun.">
        <title>Large-scale genome sequencing of mycorrhizal fungi provides insights into the early evolution of symbiotic traits.</title>
        <authorList>
            <person name="Miyauchi S."/>
            <person name="Kiss E."/>
            <person name="Kuo A."/>
            <person name="Drula E."/>
            <person name="Kohler A."/>
            <person name="Sanchez-Garcia M."/>
            <person name="Morin E."/>
            <person name="Andreopoulos B."/>
            <person name="Barry K.W."/>
            <person name="Bonito G."/>
            <person name="Buee M."/>
            <person name="Carver A."/>
            <person name="Chen C."/>
            <person name="Cichocki N."/>
            <person name="Clum A."/>
            <person name="Culley D."/>
            <person name="Crous P.W."/>
            <person name="Fauchery L."/>
            <person name="Girlanda M."/>
            <person name="Hayes R.D."/>
            <person name="Keri Z."/>
            <person name="LaButti K."/>
            <person name="Lipzen A."/>
            <person name="Lombard V."/>
            <person name="Magnuson J."/>
            <person name="Maillard F."/>
            <person name="Murat C."/>
            <person name="Nolan M."/>
            <person name="Ohm R.A."/>
            <person name="Pangilinan J."/>
            <person name="Pereira M.F."/>
            <person name="Perotto S."/>
            <person name="Peter M."/>
            <person name="Pfister S."/>
            <person name="Riley R."/>
            <person name="Sitrit Y."/>
            <person name="Stielow J.B."/>
            <person name="Szollosi G."/>
            <person name="Zifcakova L."/>
            <person name="Stursova M."/>
            <person name="Spatafora J.W."/>
            <person name="Tedersoo L."/>
            <person name="Vaario L.M."/>
            <person name="Yamada A."/>
            <person name="Yan M."/>
            <person name="Wang P."/>
            <person name="Xu J."/>
            <person name="Bruns T."/>
            <person name="Baldrian P."/>
            <person name="Vilgalys R."/>
            <person name="Dunand C."/>
            <person name="Henrissat B."/>
            <person name="Grigoriev I.V."/>
            <person name="Hibbett D."/>
            <person name="Nagy L.G."/>
            <person name="Martin F.M."/>
        </authorList>
    </citation>
    <scope>NUCLEOTIDE SEQUENCE</scope>
    <source>
        <strain evidence="1">P2</strain>
    </source>
</reference>
<keyword evidence="2" id="KW-1185">Reference proteome</keyword>
<dbReference type="EMBL" id="MU118004">
    <property type="protein sequence ID" value="KAF9649026.1"/>
    <property type="molecule type" value="Genomic_DNA"/>
</dbReference>
<comment type="caution">
    <text evidence="1">The sequence shown here is derived from an EMBL/GenBank/DDBJ whole genome shotgun (WGS) entry which is preliminary data.</text>
</comment>
<gene>
    <name evidence="1" type="ORF">BDM02DRAFT_3114581</name>
</gene>
<sequence>MAHGDSMQSCLLAITIPDPVQLAKIASRVWKKPVSETDLATLDEAANDDKVAKTILDILTRDGVEYRLKGYELVGGIFITNELFLVENGCLALTMKASRQRSTLFRSLTR</sequence>
<proteinExistence type="predicted"/>
<evidence type="ECO:0000313" key="1">
    <source>
        <dbReference type="EMBL" id="KAF9649026.1"/>
    </source>
</evidence>
<dbReference type="Proteomes" id="UP000886501">
    <property type="component" value="Unassembled WGS sequence"/>
</dbReference>
<name>A0ACB6ZH89_THEGA</name>
<accession>A0ACB6ZH89</accession>
<reference evidence="1" key="1">
    <citation type="submission" date="2019-10" db="EMBL/GenBank/DDBJ databases">
        <authorList>
            <consortium name="DOE Joint Genome Institute"/>
            <person name="Kuo A."/>
            <person name="Miyauchi S."/>
            <person name="Kiss E."/>
            <person name="Drula E."/>
            <person name="Kohler A."/>
            <person name="Sanchez-Garcia M."/>
            <person name="Andreopoulos B."/>
            <person name="Barry K.W."/>
            <person name="Bonito G."/>
            <person name="Buee M."/>
            <person name="Carver A."/>
            <person name="Chen C."/>
            <person name="Cichocki N."/>
            <person name="Clum A."/>
            <person name="Culley D."/>
            <person name="Crous P.W."/>
            <person name="Fauchery L."/>
            <person name="Girlanda M."/>
            <person name="Hayes R."/>
            <person name="Keri Z."/>
            <person name="Labutti K."/>
            <person name="Lipzen A."/>
            <person name="Lombard V."/>
            <person name="Magnuson J."/>
            <person name="Maillard F."/>
            <person name="Morin E."/>
            <person name="Murat C."/>
            <person name="Nolan M."/>
            <person name="Ohm R."/>
            <person name="Pangilinan J."/>
            <person name="Pereira M."/>
            <person name="Perotto S."/>
            <person name="Peter M."/>
            <person name="Riley R."/>
            <person name="Sitrit Y."/>
            <person name="Stielow B."/>
            <person name="Szollosi G."/>
            <person name="Zifcakova L."/>
            <person name="Stursova M."/>
            <person name="Spatafora J.W."/>
            <person name="Tedersoo L."/>
            <person name="Vaario L.-M."/>
            <person name="Yamada A."/>
            <person name="Yan M."/>
            <person name="Wang P."/>
            <person name="Xu J."/>
            <person name="Bruns T."/>
            <person name="Baldrian P."/>
            <person name="Vilgalys R."/>
            <person name="Henrissat B."/>
            <person name="Grigoriev I.V."/>
            <person name="Hibbett D."/>
            <person name="Nagy L.G."/>
            <person name="Martin F.M."/>
        </authorList>
    </citation>
    <scope>NUCLEOTIDE SEQUENCE</scope>
    <source>
        <strain evidence="1">P2</strain>
    </source>
</reference>
<evidence type="ECO:0000313" key="2">
    <source>
        <dbReference type="Proteomes" id="UP000886501"/>
    </source>
</evidence>
<organism evidence="1 2">
    <name type="scientific">Thelephora ganbajun</name>
    <name type="common">Ganba fungus</name>
    <dbReference type="NCBI Taxonomy" id="370292"/>
    <lineage>
        <taxon>Eukaryota</taxon>
        <taxon>Fungi</taxon>
        <taxon>Dikarya</taxon>
        <taxon>Basidiomycota</taxon>
        <taxon>Agaricomycotina</taxon>
        <taxon>Agaricomycetes</taxon>
        <taxon>Thelephorales</taxon>
        <taxon>Thelephoraceae</taxon>
        <taxon>Thelephora</taxon>
    </lineage>
</organism>
<protein>
    <submittedName>
        <fullName evidence="1">Uncharacterized protein</fullName>
    </submittedName>
</protein>